<feature type="signal peptide" evidence="1">
    <location>
        <begin position="1"/>
        <end position="22"/>
    </location>
</feature>
<dbReference type="RefSeq" id="WP_084391763.1">
    <property type="nucleotide sequence ID" value="NZ_BMKF01000002.1"/>
</dbReference>
<proteinExistence type="predicted"/>
<sequence length="193" mass="20128">MNAQLGFVAALAAMLFASTASADPRGCFSDSLAGGPAASSCQVSTDTHAGRYTQRQIASALKTSTLIRRVGEAAADGTRIIRAPAMDRPSISFGDVADEVSGVRVFRGGVEGATRPCSFVSADTGVTTHRACATRRPESVISMNRSVSELAGGPSRAAAGPAFYSTSHQPSVNFRPYSMGLRPKVITGPLRRY</sequence>
<accession>A0ABQ1JVK3</accession>
<comment type="caution">
    <text evidence="2">The sequence shown here is derived from an EMBL/GenBank/DDBJ whole genome shotgun (WGS) entry which is preliminary data.</text>
</comment>
<protein>
    <submittedName>
        <fullName evidence="2">Uncharacterized protein</fullName>
    </submittedName>
</protein>
<keyword evidence="3" id="KW-1185">Reference proteome</keyword>
<dbReference type="EMBL" id="BMKF01000002">
    <property type="protein sequence ID" value="GGB75592.1"/>
    <property type="molecule type" value="Genomic_DNA"/>
</dbReference>
<feature type="chain" id="PRO_5046612523" evidence="1">
    <location>
        <begin position="23"/>
        <end position="193"/>
    </location>
</feature>
<organism evidence="2 3">
    <name type="scientific">Henriciella pelagia</name>
    <dbReference type="NCBI Taxonomy" id="1977912"/>
    <lineage>
        <taxon>Bacteria</taxon>
        <taxon>Pseudomonadati</taxon>
        <taxon>Pseudomonadota</taxon>
        <taxon>Alphaproteobacteria</taxon>
        <taxon>Hyphomonadales</taxon>
        <taxon>Hyphomonadaceae</taxon>
        <taxon>Henriciella</taxon>
    </lineage>
</organism>
<dbReference type="Proteomes" id="UP000628854">
    <property type="component" value="Unassembled WGS sequence"/>
</dbReference>
<evidence type="ECO:0000313" key="3">
    <source>
        <dbReference type="Proteomes" id="UP000628854"/>
    </source>
</evidence>
<reference evidence="3" key="1">
    <citation type="journal article" date="2019" name="Int. J. Syst. Evol. Microbiol.">
        <title>The Global Catalogue of Microorganisms (GCM) 10K type strain sequencing project: providing services to taxonomists for standard genome sequencing and annotation.</title>
        <authorList>
            <consortium name="The Broad Institute Genomics Platform"/>
            <consortium name="The Broad Institute Genome Sequencing Center for Infectious Disease"/>
            <person name="Wu L."/>
            <person name="Ma J."/>
        </authorList>
    </citation>
    <scope>NUCLEOTIDE SEQUENCE [LARGE SCALE GENOMIC DNA]</scope>
    <source>
        <strain evidence="3">CGMCC 1.15928</strain>
    </source>
</reference>
<name>A0ABQ1JVK3_9PROT</name>
<gene>
    <name evidence="2" type="ORF">GCM10011503_25360</name>
</gene>
<evidence type="ECO:0000313" key="2">
    <source>
        <dbReference type="EMBL" id="GGB75592.1"/>
    </source>
</evidence>
<keyword evidence="1" id="KW-0732">Signal</keyword>
<evidence type="ECO:0000256" key="1">
    <source>
        <dbReference type="SAM" id="SignalP"/>
    </source>
</evidence>